<evidence type="ECO:0000313" key="2">
    <source>
        <dbReference type="Proteomes" id="UP000309186"/>
    </source>
</evidence>
<proteinExistence type="predicted"/>
<accession>A0A5R9Q2D3</accession>
<dbReference type="EMBL" id="PPSW01000013">
    <property type="protein sequence ID" value="TLX47323.1"/>
    <property type="molecule type" value="Genomic_DNA"/>
</dbReference>
<reference evidence="1 2" key="1">
    <citation type="submission" date="2018-01" db="EMBL/GenBank/DDBJ databases">
        <title>Co-occurrence of chitin degradation, pigmentation and bioactivity in marine Pseudoalteromonas.</title>
        <authorList>
            <person name="Paulsen S."/>
            <person name="Gram L."/>
            <person name="Machado H."/>
        </authorList>
    </citation>
    <scope>NUCLEOTIDE SEQUENCE [LARGE SCALE GENOMIC DNA]</scope>
    <source>
        <strain evidence="1 2">S3663</strain>
    </source>
</reference>
<organism evidence="1 2">
    <name type="scientific">Pseudoalteromonas phenolica</name>
    <dbReference type="NCBI Taxonomy" id="161398"/>
    <lineage>
        <taxon>Bacteria</taxon>
        <taxon>Pseudomonadati</taxon>
        <taxon>Pseudomonadota</taxon>
        <taxon>Gammaproteobacteria</taxon>
        <taxon>Alteromonadales</taxon>
        <taxon>Pseudoalteromonadaceae</taxon>
        <taxon>Pseudoalteromonas</taxon>
    </lineage>
</organism>
<dbReference type="AlphaFoldDB" id="A0A5R9Q2D3"/>
<dbReference type="OrthoDB" id="6313013at2"/>
<dbReference type="PROSITE" id="PS51257">
    <property type="entry name" value="PROKAR_LIPOPROTEIN"/>
    <property type="match status" value="1"/>
</dbReference>
<sequence>MKLPFLFTLMVVLLSGCISKPDEPFKVADQTLHTRLADNGSKLFAFIVTVEKQARVKLDTRKEISRTEFKMFLNEEHIEDSPALKLALEERAVQLLKTALDEQDYCQQGYDIEEVYWKERKVQLRGQCRD</sequence>
<dbReference type="Proteomes" id="UP000309186">
    <property type="component" value="Unassembled WGS sequence"/>
</dbReference>
<gene>
    <name evidence="1" type="ORF">C1E24_09490</name>
</gene>
<evidence type="ECO:0008006" key="3">
    <source>
        <dbReference type="Google" id="ProtNLM"/>
    </source>
</evidence>
<name>A0A5R9Q2D3_9GAMM</name>
<evidence type="ECO:0000313" key="1">
    <source>
        <dbReference type="EMBL" id="TLX47323.1"/>
    </source>
</evidence>
<protein>
    <recommendedName>
        <fullName evidence="3">Lipoprotein</fullName>
    </recommendedName>
</protein>
<comment type="caution">
    <text evidence="1">The sequence shown here is derived from an EMBL/GenBank/DDBJ whole genome shotgun (WGS) entry which is preliminary data.</text>
</comment>